<evidence type="ECO:0000313" key="2">
    <source>
        <dbReference type="EnsemblMetazoa" id="ADIR014583-PA"/>
    </source>
</evidence>
<protein>
    <submittedName>
        <fullName evidence="2">Uncharacterized protein</fullName>
    </submittedName>
</protein>
<proteinExistence type="predicted"/>
<organism evidence="2 3">
    <name type="scientific">Anopheles dirus</name>
    <dbReference type="NCBI Taxonomy" id="7168"/>
    <lineage>
        <taxon>Eukaryota</taxon>
        <taxon>Metazoa</taxon>
        <taxon>Ecdysozoa</taxon>
        <taxon>Arthropoda</taxon>
        <taxon>Hexapoda</taxon>
        <taxon>Insecta</taxon>
        <taxon>Pterygota</taxon>
        <taxon>Neoptera</taxon>
        <taxon>Endopterygota</taxon>
        <taxon>Diptera</taxon>
        <taxon>Nematocera</taxon>
        <taxon>Culicoidea</taxon>
        <taxon>Culicidae</taxon>
        <taxon>Anophelinae</taxon>
        <taxon>Anopheles</taxon>
    </lineage>
</organism>
<keyword evidence="3" id="KW-1185">Reference proteome</keyword>
<reference evidence="2" key="2">
    <citation type="submission" date="2020-05" db="UniProtKB">
        <authorList>
            <consortium name="EnsemblMetazoa"/>
        </authorList>
    </citation>
    <scope>IDENTIFICATION</scope>
    <source>
        <strain evidence="2">WRAIR2</strain>
    </source>
</reference>
<feature type="chain" id="PRO_5008130547" evidence="1">
    <location>
        <begin position="19"/>
        <end position="68"/>
    </location>
</feature>
<dbReference type="VEuPathDB" id="VectorBase:ADIR014583"/>
<sequence length="68" mass="7717">MKQALLLVVILLCSVAFGQQLLEDGARNHGDLFVRQEPRLCGHAYLAQRGLLPRFGRRFRPLRSTTPD</sequence>
<dbReference type="EnsemblMetazoa" id="ADIR014583-RA">
    <property type="protein sequence ID" value="ADIR014583-PA"/>
    <property type="gene ID" value="ADIR014583"/>
</dbReference>
<feature type="signal peptide" evidence="1">
    <location>
        <begin position="1"/>
        <end position="18"/>
    </location>
</feature>
<dbReference type="Proteomes" id="UP000075884">
    <property type="component" value="Unassembled WGS sequence"/>
</dbReference>
<evidence type="ECO:0000256" key="1">
    <source>
        <dbReference type="SAM" id="SignalP"/>
    </source>
</evidence>
<accession>A0A182NXK6</accession>
<keyword evidence="1" id="KW-0732">Signal</keyword>
<name>A0A182NXK6_9DIPT</name>
<reference evidence="3" key="1">
    <citation type="submission" date="2013-03" db="EMBL/GenBank/DDBJ databases">
        <title>The Genome Sequence of Anopheles dirus WRAIR2.</title>
        <authorList>
            <consortium name="The Broad Institute Genomics Platform"/>
            <person name="Neafsey D.E."/>
            <person name="Walton C."/>
            <person name="Walker B."/>
            <person name="Young S.K."/>
            <person name="Zeng Q."/>
            <person name="Gargeya S."/>
            <person name="Fitzgerald M."/>
            <person name="Haas B."/>
            <person name="Abouelleil A."/>
            <person name="Allen A.W."/>
            <person name="Alvarado L."/>
            <person name="Arachchi H.M."/>
            <person name="Berlin A.M."/>
            <person name="Chapman S.B."/>
            <person name="Gainer-Dewar J."/>
            <person name="Goldberg J."/>
            <person name="Griggs A."/>
            <person name="Gujja S."/>
            <person name="Hansen M."/>
            <person name="Howarth C."/>
            <person name="Imamovic A."/>
            <person name="Ireland A."/>
            <person name="Larimer J."/>
            <person name="McCowan C."/>
            <person name="Murphy C."/>
            <person name="Pearson M."/>
            <person name="Poon T.W."/>
            <person name="Priest M."/>
            <person name="Roberts A."/>
            <person name="Saif S."/>
            <person name="Shea T."/>
            <person name="Sisk P."/>
            <person name="Sykes S."/>
            <person name="Wortman J."/>
            <person name="Nusbaum C."/>
            <person name="Birren B."/>
        </authorList>
    </citation>
    <scope>NUCLEOTIDE SEQUENCE [LARGE SCALE GENOMIC DNA]</scope>
    <source>
        <strain evidence="3">WRAIR2</strain>
    </source>
</reference>
<evidence type="ECO:0000313" key="3">
    <source>
        <dbReference type="Proteomes" id="UP000075884"/>
    </source>
</evidence>
<dbReference type="AlphaFoldDB" id="A0A182NXK6"/>